<reference evidence="2" key="1">
    <citation type="submission" date="2020-03" db="EMBL/GenBank/DDBJ databases">
        <title>The deep terrestrial virosphere.</title>
        <authorList>
            <person name="Holmfeldt K."/>
            <person name="Nilsson E."/>
            <person name="Simone D."/>
            <person name="Lopez-Fernandez M."/>
            <person name="Wu X."/>
            <person name="de Brujin I."/>
            <person name="Lundin D."/>
            <person name="Andersson A."/>
            <person name="Bertilsson S."/>
            <person name="Dopson M."/>
        </authorList>
    </citation>
    <scope>NUCLEOTIDE SEQUENCE</scope>
    <source>
        <strain evidence="2">TM448A00804</strain>
    </source>
</reference>
<feature type="compositionally biased region" description="Basic residues" evidence="1">
    <location>
        <begin position="1"/>
        <end position="13"/>
    </location>
</feature>
<dbReference type="AlphaFoldDB" id="A0A6H1ZK99"/>
<name>A0A6H1ZK99_9ZZZZ</name>
<evidence type="ECO:0000256" key="1">
    <source>
        <dbReference type="SAM" id="MobiDB-lite"/>
    </source>
</evidence>
<dbReference type="EMBL" id="MT144067">
    <property type="protein sequence ID" value="QJA47984.1"/>
    <property type="molecule type" value="Genomic_DNA"/>
</dbReference>
<feature type="region of interest" description="Disordered" evidence="1">
    <location>
        <begin position="1"/>
        <end position="21"/>
    </location>
</feature>
<accession>A0A6H1ZK99</accession>
<organism evidence="2">
    <name type="scientific">viral metagenome</name>
    <dbReference type="NCBI Taxonomy" id="1070528"/>
    <lineage>
        <taxon>unclassified sequences</taxon>
        <taxon>metagenomes</taxon>
        <taxon>organismal metagenomes</taxon>
    </lineage>
</organism>
<sequence>MNKSKVKNRKHSTNYKSGKQSKFTASKTLREICKKLKLNYKINKE</sequence>
<evidence type="ECO:0000313" key="2">
    <source>
        <dbReference type="EMBL" id="QJA47984.1"/>
    </source>
</evidence>
<gene>
    <name evidence="2" type="ORF">TM448A00804_0002</name>
</gene>
<protein>
    <submittedName>
        <fullName evidence="2">Uncharacterized protein</fullName>
    </submittedName>
</protein>
<proteinExistence type="predicted"/>